<protein>
    <recommendedName>
        <fullName evidence="1">Heterokaryon incompatibility domain-containing protein</fullName>
    </recommendedName>
</protein>
<reference evidence="3" key="2">
    <citation type="submission" date="2015-01" db="EMBL/GenBank/DDBJ databases">
        <title>Evolutionary Origins and Diversification of the Mycorrhizal Mutualists.</title>
        <authorList>
            <consortium name="DOE Joint Genome Institute"/>
            <consortium name="Mycorrhizal Genomics Consortium"/>
            <person name="Kohler A."/>
            <person name="Kuo A."/>
            <person name="Nagy L.G."/>
            <person name="Floudas D."/>
            <person name="Copeland A."/>
            <person name="Barry K.W."/>
            <person name="Cichocki N."/>
            <person name="Veneault-Fourrey C."/>
            <person name="LaButti K."/>
            <person name="Lindquist E.A."/>
            <person name="Lipzen A."/>
            <person name="Lundell T."/>
            <person name="Morin E."/>
            <person name="Murat C."/>
            <person name="Riley R."/>
            <person name="Ohm R."/>
            <person name="Sun H."/>
            <person name="Tunlid A."/>
            <person name="Henrissat B."/>
            <person name="Grigoriev I.V."/>
            <person name="Hibbett D.S."/>
            <person name="Martin F."/>
        </authorList>
    </citation>
    <scope>NUCLEOTIDE SEQUENCE [LARGE SCALE GENOMIC DNA]</scope>
    <source>
        <strain evidence="3">Marx 270</strain>
    </source>
</reference>
<organism evidence="2 3">
    <name type="scientific">Pisolithus tinctorius Marx 270</name>
    <dbReference type="NCBI Taxonomy" id="870435"/>
    <lineage>
        <taxon>Eukaryota</taxon>
        <taxon>Fungi</taxon>
        <taxon>Dikarya</taxon>
        <taxon>Basidiomycota</taxon>
        <taxon>Agaricomycotina</taxon>
        <taxon>Agaricomycetes</taxon>
        <taxon>Agaricomycetidae</taxon>
        <taxon>Boletales</taxon>
        <taxon>Sclerodermatineae</taxon>
        <taxon>Pisolithaceae</taxon>
        <taxon>Pisolithus</taxon>
    </lineage>
</organism>
<proteinExistence type="predicted"/>
<dbReference type="AlphaFoldDB" id="A0A0C3NB14"/>
<dbReference type="InParanoid" id="A0A0C3NB14"/>
<dbReference type="PANTHER" id="PTHR10622">
    <property type="entry name" value="HET DOMAIN-CONTAINING PROTEIN"/>
    <property type="match status" value="1"/>
</dbReference>
<accession>A0A0C3NB14</accession>
<sequence length="212" mass="24167">LSHRWGTGEPSLRNIQGQNVYTLNHGEGLAKLQNFCILTLQHDYIWAWSDTCCIDKDSSSEFHEAVGSMFSWYRRSALTIVHLSDVPDAMPFSNSVWFRRGWTLQELLASPSILFYSQDWSLYMNCTSPNHKTDSAILAELQEVTGIGELHLKYFSPGMDDARSRLQWASTRSTTRSEDSAYSLFGIFQVHLPVFYGETVENALGRLLMEIV</sequence>
<dbReference type="Pfam" id="PF06985">
    <property type="entry name" value="HET"/>
    <property type="match status" value="1"/>
</dbReference>
<keyword evidence="3" id="KW-1185">Reference proteome</keyword>
<evidence type="ECO:0000259" key="1">
    <source>
        <dbReference type="Pfam" id="PF06985"/>
    </source>
</evidence>
<evidence type="ECO:0000313" key="2">
    <source>
        <dbReference type="EMBL" id="KIN92768.1"/>
    </source>
</evidence>
<feature type="domain" description="Heterokaryon incompatibility" evidence="1">
    <location>
        <begin position="1"/>
        <end position="85"/>
    </location>
</feature>
<dbReference type="Proteomes" id="UP000054217">
    <property type="component" value="Unassembled WGS sequence"/>
</dbReference>
<dbReference type="InterPro" id="IPR010730">
    <property type="entry name" value="HET"/>
</dbReference>
<name>A0A0C3NB14_PISTI</name>
<feature type="non-terminal residue" evidence="2">
    <location>
        <position position="1"/>
    </location>
</feature>
<reference evidence="2 3" key="1">
    <citation type="submission" date="2014-04" db="EMBL/GenBank/DDBJ databases">
        <authorList>
            <consortium name="DOE Joint Genome Institute"/>
            <person name="Kuo A."/>
            <person name="Kohler A."/>
            <person name="Costa M.D."/>
            <person name="Nagy L.G."/>
            <person name="Floudas D."/>
            <person name="Copeland A."/>
            <person name="Barry K.W."/>
            <person name="Cichocki N."/>
            <person name="Veneault-Fourrey C."/>
            <person name="LaButti K."/>
            <person name="Lindquist E.A."/>
            <person name="Lipzen A."/>
            <person name="Lundell T."/>
            <person name="Morin E."/>
            <person name="Murat C."/>
            <person name="Sun H."/>
            <person name="Tunlid A."/>
            <person name="Henrissat B."/>
            <person name="Grigoriev I.V."/>
            <person name="Hibbett D.S."/>
            <person name="Martin F."/>
            <person name="Nordberg H.P."/>
            <person name="Cantor M.N."/>
            <person name="Hua S.X."/>
        </authorList>
    </citation>
    <scope>NUCLEOTIDE SEQUENCE [LARGE SCALE GENOMIC DNA]</scope>
    <source>
        <strain evidence="2 3">Marx 270</strain>
    </source>
</reference>
<gene>
    <name evidence="2" type="ORF">M404DRAFT_57521</name>
</gene>
<dbReference type="HOGENOM" id="CLU_000288_138_0_1"/>
<dbReference type="OrthoDB" id="674604at2759"/>
<dbReference type="PANTHER" id="PTHR10622:SF10">
    <property type="entry name" value="HET DOMAIN-CONTAINING PROTEIN"/>
    <property type="match status" value="1"/>
</dbReference>
<dbReference type="STRING" id="870435.A0A0C3NB14"/>
<dbReference type="EMBL" id="KN832392">
    <property type="protein sequence ID" value="KIN92768.1"/>
    <property type="molecule type" value="Genomic_DNA"/>
</dbReference>
<evidence type="ECO:0000313" key="3">
    <source>
        <dbReference type="Proteomes" id="UP000054217"/>
    </source>
</evidence>
<feature type="non-terminal residue" evidence="2">
    <location>
        <position position="212"/>
    </location>
</feature>